<proteinExistence type="predicted"/>
<dbReference type="Proteomes" id="UP001256827">
    <property type="component" value="Chromosome"/>
</dbReference>
<dbReference type="PRINTS" id="PR00909">
    <property type="entry name" value="SPERMDNBNDNG"/>
</dbReference>
<name>A0ABY9TCS5_BREBE</name>
<accession>A0ABY9TCS5</accession>
<feature type="signal peptide" evidence="2">
    <location>
        <begin position="1"/>
        <end position="27"/>
    </location>
</feature>
<evidence type="ECO:0000313" key="3">
    <source>
        <dbReference type="EMBL" id="WNC17001.1"/>
    </source>
</evidence>
<organism evidence="3 4">
    <name type="scientific">Brevibacillus brevis</name>
    <name type="common">Bacillus brevis</name>
    <dbReference type="NCBI Taxonomy" id="1393"/>
    <lineage>
        <taxon>Bacteria</taxon>
        <taxon>Bacillati</taxon>
        <taxon>Bacillota</taxon>
        <taxon>Bacilli</taxon>
        <taxon>Bacillales</taxon>
        <taxon>Paenibacillaceae</taxon>
        <taxon>Brevibacillus</taxon>
    </lineage>
</organism>
<dbReference type="CDD" id="cd13544">
    <property type="entry name" value="PBP2_Fbp_like_1"/>
    <property type="match status" value="1"/>
</dbReference>
<protein>
    <submittedName>
        <fullName evidence="3">ABC transporter substrate-binding protein</fullName>
    </submittedName>
</protein>
<gene>
    <name evidence="3" type="ORF">RGB73_12040</name>
</gene>
<reference evidence="3 4" key="1">
    <citation type="submission" date="2023-09" db="EMBL/GenBank/DDBJ databases">
        <title>Complete Genome and Methylome dissection of Bacillus brevis NEB573 original source of BbsI restriction endonuclease.</title>
        <authorList>
            <person name="Fomenkov A."/>
            <person name="Roberts R.D."/>
        </authorList>
    </citation>
    <scope>NUCLEOTIDE SEQUENCE [LARGE SCALE GENOMIC DNA]</scope>
    <source>
        <strain evidence="3 4">NEB573</strain>
    </source>
</reference>
<keyword evidence="1 2" id="KW-0732">Signal</keyword>
<dbReference type="Pfam" id="PF13343">
    <property type="entry name" value="SBP_bac_6"/>
    <property type="match status" value="1"/>
</dbReference>
<keyword evidence="4" id="KW-1185">Reference proteome</keyword>
<dbReference type="PIRSF" id="PIRSF002825">
    <property type="entry name" value="CfbpA"/>
    <property type="match status" value="1"/>
</dbReference>
<dbReference type="InterPro" id="IPR026045">
    <property type="entry name" value="Ferric-bd"/>
</dbReference>
<evidence type="ECO:0000313" key="4">
    <source>
        <dbReference type="Proteomes" id="UP001256827"/>
    </source>
</evidence>
<dbReference type="PANTHER" id="PTHR30006">
    <property type="entry name" value="THIAMINE-BINDING PERIPLASMIC PROTEIN-RELATED"/>
    <property type="match status" value="1"/>
</dbReference>
<evidence type="ECO:0000256" key="2">
    <source>
        <dbReference type="SAM" id="SignalP"/>
    </source>
</evidence>
<dbReference type="SUPFAM" id="SSF53850">
    <property type="entry name" value="Periplasmic binding protein-like II"/>
    <property type="match status" value="1"/>
</dbReference>
<dbReference type="EMBL" id="CP134050">
    <property type="protein sequence ID" value="WNC17001.1"/>
    <property type="molecule type" value="Genomic_DNA"/>
</dbReference>
<dbReference type="PANTHER" id="PTHR30006:SF2">
    <property type="entry name" value="ABC TRANSPORTER SUBSTRATE-BINDING PROTEIN"/>
    <property type="match status" value="1"/>
</dbReference>
<dbReference type="PROSITE" id="PS51257">
    <property type="entry name" value="PROKAR_LIPOPROTEIN"/>
    <property type="match status" value="1"/>
</dbReference>
<dbReference type="RefSeq" id="WP_310772283.1">
    <property type="nucleotide sequence ID" value="NZ_CP134050.1"/>
</dbReference>
<dbReference type="Gene3D" id="3.40.190.10">
    <property type="entry name" value="Periplasmic binding protein-like II"/>
    <property type="match status" value="2"/>
</dbReference>
<dbReference type="InterPro" id="IPR001188">
    <property type="entry name" value="Sperm_putr-bd"/>
</dbReference>
<feature type="chain" id="PRO_5047510305" evidence="2">
    <location>
        <begin position="28"/>
        <end position="349"/>
    </location>
</feature>
<sequence>MRRKIKTWVGMLLACLLLTAGCGSSNAGQAGKPSNRLTVYTAFPEQEVIPYIEAFRKETGIDVKFVRLSAGETLVRLQAEKNAPQASVWYGGPSDTFHAAAQEGLLEKYQPKEAAQLPKRFTDPQGYWSPVYVGALGFAVNEEWLKKKGLSAPESWDDLLKPEYADNVVMAHPGASGTAYTVLATLVQMMGEEKAFAYLKKLDAHMRQYTKSGSAPAKQAGLGETGVGISFAHDILAPKSEGYPLLLTFPKEGTGYEIGAVALIKNGPADELENAKKFIDWTAGLESQNLYAKTKTFRLPVRPDAEVPEGAVTFDKIKLADYDAVWAGEHRKELVKKFETEVRGQSGVK</sequence>
<evidence type="ECO:0000256" key="1">
    <source>
        <dbReference type="ARBA" id="ARBA00022729"/>
    </source>
</evidence>